<protein>
    <submittedName>
        <fullName evidence="3">Uncharacterized protein</fullName>
    </submittedName>
</protein>
<feature type="compositionally biased region" description="Low complexity" evidence="1">
    <location>
        <begin position="244"/>
        <end position="260"/>
    </location>
</feature>
<gene>
    <name evidence="3" type="primary">WBGene00276784</name>
</gene>
<reference evidence="4" key="1">
    <citation type="journal article" date="2008" name="Nat. Genet.">
        <title>The Pristionchus pacificus genome provides a unique perspective on nematode lifestyle and parasitism.</title>
        <authorList>
            <person name="Dieterich C."/>
            <person name="Clifton S.W."/>
            <person name="Schuster L.N."/>
            <person name="Chinwalla A."/>
            <person name="Delehaunty K."/>
            <person name="Dinkelacker I."/>
            <person name="Fulton L."/>
            <person name="Fulton R."/>
            <person name="Godfrey J."/>
            <person name="Minx P."/>
            <person name="Mitreva M."/>
            <person name="Roeseler W."/>
            <person name="Tian H."/>
            <person name="Witte H."/>
            <person name="Yang S.P."/>
            <person name="Wilson R.K."/>
            <person name="Sommer R.J."/>
        </authorList>
    </citation>
    <scope>NUCLEOTIDE SEQUENCE [LARGE SCALE GENOMIC DNA]</scope>
    <source>
        <strain evidence="4">PS312</strain>
    </source>
</reference>
<keyword evidence="2" id="KW-0732">Signal</keyword>
<dbReference type="Proteomes" id="UP000005239">
    <property type="component" value="Unassembled WGS sequence"/>
</dbReference>
<organism evidence="3 4">
    <name type="scientific">Pristionchus pacificus</name>
    <name type="common">Parasitic nematode worm</name>
    <dbReference type="NCBI Taxonomy" id="54126"/>
    <lineage>
        <taxon>Eukaryota</taxon>
        <taxon>Metazoa</taxon>
        <taxon>Ecdysozoa</taxon>
        <taxon>Nematoda</taxon>
        <taxon>Chromadorea</taxon>
        <taxon>Rhabditida</taxon>
        <taxon>Rhabditina</taxon>
        <taxon>Diplogasteromorpha</taxon>
        <taxon>Diplogasteroidea</taxon>
        <taxon>Neodiplogasteridae</taxon>
        <taxon>Pristionchus</taxon>
    </lineage>
</organism>
<name>A0A2A6CG40_PRIPA</name>
<dbReference type="InterPro" id="IPR043504">
    <property type="entry name" value="Peptidase_S1_PA_chymotrypsin"/>
</dbReference>
<reference evidence="3" key="2">
    <citation type="submission" date="2022-06" db="UniProtKB">
        <authorList>
            <consortium name="EnsemblMetazoa"/>
        </authorList>
    </citation>
    <scope>IDENTIFICATION</scope>
    <source>
        <strain evidence="3">PS312</strain>
    </source>
</reference>
<dbReference type="EnsemblMetazoa" id="PPA38415.1">
    <property type="protein sequence ID" value="PPA38415.1"/>
    <property type="gene ID" value="WBGene00276784"/>
</dbReference>
<dbReference type="SUPFAM" id="SSF50494">
    <property type="entry name" value="Trypsin-like serine proteases"/>
    <property type="match status" value="1"/>
</dbReference>
<evidence type="ECO:0000313" key="4">
    <source>
        <dbReference type="Proteomes" id="UP000005239"/>
    </source>
</evidence>
<feature type="chain" id="PRO_5043657858" evidence="2">
    <location>
        <begin position="23"/>
        <end position="375"/>
    </location>
</feature>
<sequence length="375" mass="41099">MRFLLVLSSLFLVSQSILNGHADEWNKYAHLVKILSRSSADSPAQACTGTILSTGLVLTGADCVMQGGKRVSEIMVLVPRAPKPALRKKATIAAVNGTLAYLRLVHPMRTAELCPGFIASDLRVARLSITPSLSRSPLSPFDWEKIDSTTCRVVAFQSVENVDDFLSTSAVQTAVMKVDVEKDGLIVRRVDTAVPAPCFEDAGAPFECLVGDQFIQVGLFSSLFIADDGKELRFKRDDKEVKDASSTTTATTTTPEPTNAPKKEEMKSDTTTTTATHVPVNVPKNEEDKLLYYCSIVVLDGKVLYKKDIDLQVDTTTTPEPTNAPKKDHKDTFSRCLTASTLRFSRLDIQSVASFIEKYDFSGFVKLHEDCGILH</sequence>
<evidence type="ECO:0000256" key="2">
    <source>
        <dbReference type="SAM" id="SignalP"/>
    </source>
</evidence>
<dbReference type="Gene3D" id="2.40.10.10">
    <property type="entry name" value="Trypsin-like serine proteases"/>
    <property type="match status" value="1"/>
</dbReference>
<proteinExistence type="predicted"/>
<feature type="signal peptide" evidence="2">
    <location>
        <begin position="1"/>
        <end position="22"/>
    </location>
</feature>
<evidence type="ECO:0000256" key="1">
    <source>
        <dbReference type="SAM" id="MobiDB-lite"/>
    </source>
</evidence>
<evidence type="ECO:0000313" key="3">
    <source>
        <dbReference type="EnsemblMetazoa" id="PPA38415.1"/>
    </source>
</evidence>
<accession>A0A2A6CG40</accession>
<dbReference type="AlphaFoldDB" id="A0A2A6CG40"/>
<dbReference type="InterPro" id="IPR009003">
    <property type="entry name" value="Peptidase_S1_PA"/>
</dbReference>
<keyword evidence="4" id="KW-1185">Reference proteome</keyword>
<accession>A0A8R1YUL7</accession>
<feature type="region of interest" description="Disordered" evidence="1">
    <location>
        <begin position="237"/>
        <end position="276"/>
    </location>
</feature>